<feature type="non-terminal residue" evidence="7">
    <location>
        <position position="300"/>
    </location>
</feature>
<feature type="non-terminal residue" evidence="7">
    <location>
        <position position="1"/>
    </location>
</feature>
<dbReference type="AlphaFoldDB" id="A0A194WX15"/>
<evidence type="ECO:0000256" key="5">
    <source>
        <dbReference type="ARBA" id="ARBA00023239"/>
    </source>
</evidence>
<sequence length="300" mass="33504">YIEHLIQSSPSSPTLKTTLFLAYWPSLPSYQAWWTSAPVTAFWGSLPPSAGMYREILLISPRRTQSGLAGPKKEGMAHVGTIVERTSAEGYWGCYRDRYDENSETNRMDSSLAVPPEPRRGVGDGDGDGDGRIREGRVVIGGFPENLCFVVEGQDHSGIGEEEKRYWFENFDASVTNWITDLANAPPSSGILDARLCYVPSSGTYRDSVPEALNYNRKIQLFYFLDHGYMERIGVRNKGHVALRNNFLASYCPAGAMGRIAKLMLWVETSVLKKDEIECEYVGCLEGTGFLAFDHLEAFK</sequence>
<evidence type="ECO:0000256" key="4">
    <source>
        <dbReference type="ARBA" id="ARBA00023004"/>
    </source>
</evidence>
<keyword evidence="4" id="KW-0408">Iron</keyword>
<feature type="region of interest" description="Disordered" evidence="6">
    <location>
        <begin position="105"/>
        <end position="131"/>
    </location>
</feature>
<name>A0A194WX15_MOLSC</name>
<protein>
    <submittedName>
        <fullName evidence="7">Uncharacterized protein</fullName>
    </submittedName>
</protein>
<organism evidence="7 8">
    <name type="scientific">Mollisia scopiformis</name>
    <name type="common">Conifer needle endophyte fungus</name>
    <name type="synonym">Phialocephala scopiformis</name>
    <dbReference type="NCBI Taxonomy" id="149040"/>
    <lineage>
        <taxon>Eukaryota</taxon>
        <taxon>Fungi</taxon>
        <taxon>Dikarya</taxon>
        <taxon>Ascomycota</taxon>
        <taxon>Pezizomycotina</taxon>
        <taxon>Leotiomycetes</taxon>
        <taxon>Helotiales</taxon>
        <taxon>Mollisiaceae</taxon>
        <taxon>Mollisia</taxon>
    </lineage>
</organism>
<dbReference type="Pfam" id="PF13816">
    <property type="entry name" value="Dehydratase_hem"/>
    <property type="match status" value="1"/>
</dbReference>
<dbReference type="InterPro" id="IPR025702">
    <property type="entry name" value="OXD"/>
</dbReference>
<evidence type="ECO:0000256" key="3">
    <source>
        <dbReference type="ARBA" id="ARBA00022723"/>
    </source>
</evidence>
<gene>
    <name evidence="7" type="ORF">LY89DRAFT_562655</name>
</gene>
<keyword evidence="5" id="KW-0456">Lyase</keyword>
<dbReference type="GO" id="GO:0016829">
    <property type="term" value="F:lyase activity"/>
    <property type="evidence" value="ECO:0007669"/>
    <property type="project" value="UniProtKB-KW"/>
</dbReference>
<evidence type="ECO:0000313" key="8">
    <source>
        <dbReference type="Proteomes" id="UP000070700"/>
    </source>
</evidence>
<keyword evidence="8" id="KW-1185">Reference proteome</keyword>
<evidence type="ECO:0000256" key="1">
    <source>
        <dbReference type="ARBA" id="ARBA00001970"/>
    </source>
</evidence>
<dbReference type="InParanoid" id="A0A194WX15"/>
<evidence type="ECO:0000256" key="2">
    <source>
        <dbReference type="ARBA" id="ARBA00022617"/>
    </source>
</evidence>
<evidence type="ECO:0000256" key="6">
    <source>
        <dbReference type="SAM" id="MobiDB-lite"/>
    </source>
</evidence>
<dbReference type="GeneID" id="28818207"/>
<dbReference type="KEGG" id="psco:LY89DRAFT_562655"/>
<dbReference type="OrthoDB" id="3465714at2759"/>
<dbReference type="Proteomes" id="UP000070700">
    <property type="component" value="Unassembled WGS sequence"/>
</dbReference>
<keyword evidence="2" id="KW-0349">Heme</keyword>
<dbReference type="EMBL" id="KQ947425">
    <property type="protein sequence ID" value="KUJ12224.1"/>
    <property type="molecule type" value="Genomic_DNA"/>
</dbReference>
<dbReference type="GO" id="GO:0046872">
    <property type="term" value="F:metal ion binding"/>
    <property type="evidence" value="ECO:0007669"/>
    <property type="project" value="UniProtKB-KW"/>
</dbReference>
<feature type="compositionally biased region" description="Basic and acidic residues" evidence="6">
    <location>
        <begin position="117"/>
        <end position="131"/>
    </location>
</feature>
<dbReference type="RefSeq" id="XP_018066579.1">
    <property type="nucleotide sequence ID" value="XM_018208481.1"/>
</dbReference>
<comment type="cofactor">
    <cofactor evidence="1">
        <name>heme b</name>
        <dbReference type="ChEBI" id="CHEBI:60344"/>
    </cofactor>
</comment>
<proteinExistence type="predicted"/>
<evidence type="ECO:0000313" key="7">
    <source>
        <dbReference type="EMBL" id="KUJ12224.1"/>
    </source>
</evidence>
<accession>A0A194WX15</accession>
<keyword evidence="3" id="KW-0479">Metal-binding</keyword>
<reference evidence="7 8" key="1">
    <citation type="submission" date="2015-10" db="EMBL/GenBank/DDBJ databases">
        <title>Full genome of DAOMC 229536 Phialocephala scopiformis, a fungal endophyte of spruce producing the potent anti-insectan compound rugulosin.</title>
        <authorList>
            <consortium name="DOE Joint Genome Institute"/>
            <person name="Walker A.K."/>
            <person name="Frasz S.L."/>
            <person name="Seifert K.A."/>
            <person name="Miller J.D."/>
            <person name="Mondo S.J."/>
            <person name="Labutti K."/>
            <person name="Lipzen A."/>
            <person name="Dockter R."/>
            <person name="Kennedy M."/>
            <person name="Grigoriev I.V."/>
            <person name="Spatafora J.W."/>
        </authorList>
    </citation>
    <scope>NUCLEOTIDE SEQUENCE [LARGE SCALE GENOMIC DNA]</scope>
    <source>
        <strain evidence="7 8">CBS 120377</strain>
    </source>
</reference>